<sequence length="384" mass="43653">MDTPPRRPDLRYIVRTSRLLDKAVHIDPAVPKFTSRLLAAPGLRKWWREAIVKYWPGSDRRTRRPVFGQHSRRNGAKAVTLFDLPNELISLIIDQPILSDLDRLRFGSTCALIMANTLPVLYKYALLRYPVQNSEMNKNLMLVGHLVRELIIHIPANAAPIFDEDKYLPPYDILNKMTALRSVTIYLDAPMNVVEVTAVLKYLLKTKALLTHFYLDIDALSTSVPSYEPRSIYELTAAVEASRPPMDACGDSPPPPLPQLRELSIAVRDCSVANAYLCGEINRAFEGHCDRLQTLRALPRLHYGNEADLAMFRSPAVEQITYPVVHPFDDLYRPGFRATRRPERVTILHIYAFEDAKAVLDKLWLDELILELVGAAQILGGYHY</sequence>
<dbReference type="AlphaFoldDB" id="W7HR26"/>
<name>W7HR26_9PEZI</name>
<evidence type="ECO:0000313" key="2">
    <source>
        <dbReference type="Proteomes" id="UP000024837"/>
    </source>
</evidence>
<protein>
    <submittedName>
        <fullName evidence="1">Uncharacterized protein</fullName>
    </submittedName>
</protein>
<dbReference type="OrthoDB" id="5422296at2759"/>
<dbReference type="EMBL" id="KI966425">
    <property type="protein sequence ID" value="EWC45634.1"/>
    <property type="molecule type" value="Genomic_DNA"/>
</dbReference>
<proteinExistence type="predicted"/>
<organism evidence="1 2">
    <name type="scientific">Drechslerella stenobrocha 248</name>
    <dbReference type="NCBI Taxonomy" id="1043628"/>
    <lineage>
        <taxon>Eukaryota</taxon>
        <taxon>Fungi</taxon>
        <taxon>Dikarya</taxon>
        <taxon>Ascomycota</taxon>
        <taxon>Pezizomycotina</taxon>
        <taxon>Orbiliomycetes</taxon>
        <taxon>Orbiliales</taxon>
        <taxon>Orbiliaceae</taxon>
        <taxon>Drechslerella</taxon>
    </lineage>
</organism>
<evidence type="ECO:0000313" key="1">
    <source>
        <dbReference type="EMBL" id="EWC45634.1"/>
    </source>
</evidence>
<accession>W7HR26</accession>
<dbReference type="Proteomes" id="UP000024837">
    <property type="component" value="Unassembled WGS sequence"/>
</dbReference>
<keyword evidence="2" id="KW-1185">Reference proteome</keyword>
<gene>
    <name evidence="1" type="ORF">DRE_05195</name>
</gene>
<dbReference type="HOGENOM" id="CLU_719664_0_0_1"/>
<reference evidence="1 2" key="1">
    <citation type="submission" date="2013-05" db="EMBL/GenBank/DDBJ databases">
        <title>Drechslerella stenobrocha genome reveals carnivorous origination and mechanical trapping mechanism of predatory fungi.</title>
        <authorList>
            <person name="Liu X."/>
            <person name="Zhang W."/>
            <person name="Liu K."/>
        </authorList>
    </citation>
    <scope>NUCLEOTIDE SEQUENCE [LARGE SCALE GENOMIC DNA]</scope>
    <source>
        <strain evidence="1 2">248</strain>
    </source>
</reference>